<name>A0ABU1MHA9_9SPHN</name>
<organism evidence="1 2">
    <name type="scientific">Novosphingobium capsulatum</name>
    <dbReference type="NCBI Taxonomy" id="13688"/>
    <lineage>
        <taxon>Bacteria</taxon>
        <taxon>Pseudomonadati</taxon>
        <taxon>Pseudomonadota</taxon>
        <taxon>Alphaproteobacteria</taxon>
        <taxon>Sphingomonadales</taxon>
        <taxon>Sphingomonadaceae</taxon>
        <taxon>Novosphingobium</taxon>
    </lineage>
</organism>
<comment type="caution">
    <text evidence="1">The sequence shown here is derived from an EMBL/GenBank/DDBJ whole genome shotgun (WGS) entry which is preliminary data.</text>
</comment>
<dbReference type="RefSeq" id="WP_054131054.1">
    <property type="nucleotide sequence ID" value="NZ_CP140000.1"/>
</dbReference>
<sequence>MRSFNRKLALAPAIVAAFGLTAIDATPAFARHHYSSRAHYRWCRHSSGTTGLVAGGAGGALLGHALIGGPVGIVAGAVGGALGGRAIDRTLTAKKRCR</sequence>
<dbReference type="EMBL" id="JAVDRD010000001">
    <property type="protein sequence ID" value="MDR6509705.1"/>
    <property type="molecule type" value="Genomic_DNA"/>
</dbReference>
<gene>
    <name evidence="1" type="ORF">J2792_000545</name>
</gene>
<accession>A0ABU1MHA9</accession>
<reference evidence="1 2" key="1">
    <citation type="submission" date="2023-07" db="EMBL/GenBank/DDBJ databases">
        <title>Sorghum-associated microbial communities from plants grown in Nebraska, USA.</title>
        <authorList>
            <person name="Schachtman D."/>
        </authorList>
    </citation>
    <scope>NUCLEOTIDE SEQUENCE [LARGE SCALE GENOMIC DNA]</scope>
    <source>
        <strain evidence="1 2">DS1027</strain>
    </source>
</reference>
<keyword evidence="2" id="KW-1185">Reference proteome</keyword>
<proteinExistence type="predicted"/>
<evidence type="ECO:0000313" key="1">
    <source>
        <dbReference type="EMBL" id="MDR6509705.1"/>
    </source>
</evidence>
<evidence type="ECO:0000313" key="2">
    <source>
        <dbReference type="Proteomes" id="UP001184150"/>
    </source>
</evidence>
<dbReference type="Proteomes" id="UP001184150">
    <property type="component" value="Unassembled WGS sequence"/>
</dbReference>
<protein>
    <submittedName>
        <fullName evidence="1">Uncharacterized protein YcfJ</fullName>
    </submittedName>
</protein>